<dbReference type="PANTHER" id="PTHR21198:SF2">
    <property type="entry name" value="GLUTAMATE RACEMASE"/>
    <property type="match status" value="1"/>
</dbReference>
<dbReference type="SUPFAM" id="SSF53681">
    <property type="entry name" value="Aspartate/glutamate racemase"/>
    <property type="match status" value="2"/>
</dbReference>
<dbReference type="InterPro" id="IPR015942">
    <property type="entry name" value="Asp/Glu/hydantoin_racemase"/>
</dbReference>
<dbReference type="GO" id="GO:0008881">
    <property type="term" value="F:glutamate racemase activity"/>
    <property type="evidence" value="ECO:0007669"/>
    <property type="project" value="UniProtKB-UniRule"/>
</dbReference>
<dbReference type="UniPathway" id="UPA00219"/>
<gene>
    <name evidence="7" type="primary">murI</name>
    <name evidence="8" type="ordered locus">Mnod_0357</name>
</gene>
<evidence type="ECO:0000256" key="5">
    <source>
        <dbReference type="ARBA" id="ARBA00023235"/>
    </source>
</evidence>
<dbReference type="GO" id="GO:0008360">
    <property type="term" value="P:regulation of cell shape"/>
    <property type="evidence" value="ECO:0007669"/>
    <property type="project" value="UniProtKB-KW"/>
</dbReference>
<evidence type="ECO:0000256" key="2">
    <source>
        <dbReference type="ARBA" id="ARBA00013090"/>
    </source>
</evidence>
<feature type="binding site" evidence="7">
    <location>
        <begin position="80"/>
        <end position="81"/>
    </location>
    <ligand>
        <name>substrate</name>
    </ligand>
</feature>
<comment type="catalytic activity">
    <reaction evidence="1 7">
        <text>L-glutamate = D-glutamate</text>
        <dbReference type="Rhea" id="RHEA:12813"/>
        <dbReference type="ChEBI" id="CHEBI:29985"/>
        <dbReference type="ChEBI" id="CHEBI:29986"/>
        <dbReference type="EC" id="5.1.1.3"/>
    </reaction>
</comment>
<dbReference type="PROSITE" id="PS00923">
    <property type="entry name" value="ASP_GLU_RACEMASE_1"/>
    <property type="match status" value="1"/>
</dbReference>
<dbReference type="STRING" id="460265.Mnod_0357"/>
<feature type="active site" description="Proton donor/acceptor" evidence="7">
    <location>
        <position position="226"/>
    </location>
</feature>
<dbReference type="InterPro" id="IPR018187">
    <property type="entry name" value="Asp/Glu_racemase_AS_1"/>
</dbReference>
<dbReference type="HAMAP" id="MF_00258">
    <property type="entry name" value="Glu_racemase"/>
    <property type="match status" value="1"/>
</dbReference>
<dbReference type="InterPro" id="IPR033134">
    <property type="entry name" value="Asp/Glu_racemase_AS_2"/>
</dbReference>
<dbReference type="KEGG" id="mno:Mnod_0357"/>
<dbReference type="EC" id="5.1.1.3" evidence="2 7"/>
<proteinExistence type="inferred from homology"/>
<dbReference type="Gene3D" id="3.40.50.1860">
    <property type="match status" value="2"/>
</dbReference>
<comment type="similarity">
    <text evidence="7">Belongs to the aspartate/glutamate racemases family.</text>
</comment>
<dbReference type="eggNOG" id="COG0796">
    <property type="taxonomic scope" value="Bacteria"/>
</dbReference>
<evidence type="ECO:0000256" key="6">
    <source>
        <dbReference type="ARBA" id="ARBA00023316"/>
    </source>
</evidence>
<comment type="function">
    <text evidence="7">Provides the (R)-glutamate required for cell wall biosynthesis.</text>
</comment>
<reference evidence="8 9" key="1">
    <citation type="submission" date="2009-01" db="EMBL/GenBank/DDBJ databases">
        <title>Complete sequence of chromosome of Methylobacterium nodulans ORS 2060.</title>
        <authorList>
            <consortium name="US DOE Joint Genome Institute"/>
            <person name="Lucas S."/>
            <person name="Copeland A."/>
            <person name="Lapidus A."/>
            <person name="Glavina del Rio T."/>
            <person name="Dalin E."/>
            <person name="Tice H."/>
            <person name="Bruce D."/>
            <person name="Goodwin L."/>
            <person name="Pitluck S."/>
            <person name="Sims D."/>
            <person name="Brettin T."/>
            <person name="Detter J.C."/>
            <person name="Han C."/>
            <person name="Larimer F."/>
            <person name="Land M."/>
            <person name="Hauser L."/>
            <person name="Kyrpides N."/>
            <person name="Ivanova N."/>
            <person name="Marx C.J."/>
            <person name="Richardson P."/>
        </authorList>
    </citation>
    <scope>NUCLEOTIDE SEQUENCE [LARGE SCALE GENOMIC DNA]</scope>
    <source>
        <strain evidence="9">LMG 21967 / CNCM I-2342 / ORS 2060</strain>
    </source>
</reference>
<organism evidence="8 9">
    <name type="scientific">Methylobacterium nodulans (strain LMG 21967 / CNCM I-2342 / ORS 2060)</name>
    <dbReference type="NCBI Taxonomy" id="460265"/>
    <lineage>
        <taxon>Bacteria</taxon>
        <taxon>Pseudomonadati</taxon>
        <taxon>Pseudomonadota</taxon>
        <taxon>Alphaproteobacteria</taxon>
        <taxon>Hyphomicrobiales</taxon>
        <taxon>Methylobacteriaceae</taxon>
        <taxon>Methylobacterium</taxon>
    </lineage>
</organism>
<keyword evidence="4 7" id="KW-0573">Peptidoglycan synthesis</keyword>
<protein>
    <recommendedName>
        <fullName evidence="2 7">Glutamate racemase</fullName>
        <ecNumber evidence="2 7">5.1.1.3</ecNumber>
    </recommendedName>
</protein>
<evidence type="ECO:0000256" key="3">
    <source>
        <dbReference type="ARBA" id="ARBA00022960"/>
    </source>
</evidence>
<keyword evidence="5 7" id="KW-0413">Isomerase</keyword>
<keyword evidence="9" id="KW-1185">Reference proteome</keyword>
<feature type="binding site" evidence="7">
    <location>
        <begin position="227"/>
        <end position="228"/>
    </location>
    <ligand>
        <name>substrate</name>
    </ligand>
</feature>
<dbReference type="AlphaFoldDB" id="B8IB07"/>
<evidence type="ECO:0000313" key="8">
    <source>
        <dbReference type="EMBL" id="ACL55400.1"/>
    </source>
</evidence>
<keyword evidence="3 7" id="KW-0133">Cell shape</keyword>
<dbReference type="Pfam" id="PF01177">
    <property type="entry name" value="Asp_Glu_race"/>
    <property type="match status" value="1"/>
</dbReference>
<evidence type="ECO:0000256" key="7">
    <source>
        <dbReference type="HAMAP-Rule" id="MF_00258"/>
    </source>
</evidence>
<feature type="active site" description="Proton donor/acceptor" evidence="7">
    <location>
        <position position="112"/>
    </location>
</feature>
<comment type="pathway">
    <text evidence="7">Cell wall biogenesis; peptidoglycan biosynthesis.</text>
</comment>
<dbReference type="GO" id="GO:0009252">
    <property type="term" value="P:peptidoglycan biosynthetic process"/>
    <property type="evidence" value="ECO:0007669"/>
    <property type="project" value="UniProtKB-UniRule"/>
</dbReference>
<dbReference type="NCBIfam" id="TIGR00067">
    <property type="entry name" value="glut_race"/>
    <property type="match status" value="1"/>
</dbReference>
<dbReference type="PROSITE" id="PS00924">
    <property type="entry name" value="ASP_GLU_RACEMASE_2"/>
    <property type="match status" value="1"/>
</dbReference>
<sequence>MRFEGMPVQQHGRARPNELMRMRFDLLAGAGAAPLAPAMRAPAVLVFDSGLGGLTVLAEVRRARPDARVVYAADDAAFPYGDLSEPALVARVVAVMERLIALHAPDLVVVACNTATTLVLPALRARFAIPFVGTVPAIKPAAAATRSGLISVLATPGTVRRDYTRELIDAYAGAYAVTLVGATRLAAFAEAELAGTPVGDDLLREEIAPCFVGAGESRTDVVVLGCTHYPLLLRRFERLVPWPVTWIDPAPAIARRMAQLLGPAPHPAPPEDAAPVAAVFTGGERITPSLRDALAARGMGSIAVEAMPLARQ</sequence>
<dbReference type="InterPro" id="IPR001920">
    <property type="entry name" value="Asp/Glu_race"/>
</dbReference>
<name>B8IB07_METNO</name>
<dbReference type="HOGENOM" id="CLU_052344_2_0_5"/>
<accession>B8IB07</accession>
<feature type="binding site" evidence="7">
    <location>
        <begin position="113"/>
        <end position="114"/>
    </location>
    <ligand>
        <name>substrate</name>
    </ligand>
</feature>
<evidence type="ECO:0000256" key="1">
    <source>
        <dbReference type="ARBA" id="ARBA00001602"/>
    </source>
</evidence>
<dbReference type="InterPro" id="IPR004391">
    <property type="entry name" value="Glu_race"/>
</dbReference>
<evidence type="ECO:0000256" key="4">
    <source>
        <dbReference type="ARBA" id="ARBA00022984"/>
    </source>
</evidence>
<evidence type="ECO:0000313" key="9">
    <source>
        <dbReference type="Proteomes" id="UP000008207"/>
    </source>
</evidence>
<dbReference type="GO" id="GO:0071555">
    <property type="term" value="P:cell wall organization"/>
    <property type="evidence" value="ECO:0007669"/>
    <property type="project" value="UniProtKB-KW"/>
</dbReference>
<feature type="binding site" evidence="7">
    <location>
        <begin position="48"/>
        <end position="49"/>
    </location>
    <ligand>
        <name>substrate</name>
    </ligand>
</feature>
<keyword evidence="6 7" id="KW-0961">Cell wall biogenesis/degradation</keyword>
<dbReference type="Proteomes" id="UP000008207">
    <property type="component" value="Chromosome"/>
</dbReference>
<dbReference type="PANTHER" id="PTHR21198">
    <property type="entry name" value="GLUTAMATE RACEMASE"/>
    <property type="match status" value="1"/>
</dbReference>
<dbReference type="EMBL" id="CP001349">
    <property type="protein sequence ID" value="ACL55400.1"/>
    <property type="molecule type" value="Genomic_DNA"/>
</dbReference>